<dbReference type="AlphaFoldDB" id="A0A6C0E002"/>
<sequence>MNPIYLYHKESETIKEIDINEGLKSLYYLEYRIPTEQELENDKITMTQQEIKDAISKNETFVPMYDAYTFNMYLIQKRNVYERVVNHDYRFPDKLIIEMIEQSMKHNNSKLKYNEKLQKDNVYIRRIRKCRLILEFLGQLNLDLLQSTYLKIFYRYSPDIGNATYTCIRKSFVPHKGHLKPYYTKDEILKLAMNIELIVLPKNTTYVDYKDGLKQEDYDELCRKIQKNDVSGDILVSHQNYIIERNMVGLIQYYTIQGSYFMNQYLRGLTKYDYKNEYLETNIMKMWETVLKAPAFDKDYILYRFVSSDDYLKNIEIGDIYVENGFMSCTRDPFYRNDLYKFGFVLIKIKIPKNIEGVGLCLELFSHFPHEEEIILPPLVHLKLISKNKDCNYFHPDDEFVENVKTRYEFEWVKNGTPKFKLRPNLSEANKTKIIDFLEITTSKIYTLKEKIEALIKTYFDPMYRIKCQIGEKLFYVVGEWYDSTSVYEEMYALKIPDGFCMYSIYDGYILFMIEIGTMNDVQQIRVNYFTKYSKLNKKDIIGDENFIKFLSSIAYYFNIPNVMIYADFMSCDNISIKQLQNGGLKKELKRINKIHTDHKLKPKKTRDAPAIIKKQRFYTTTPDTHDITIIKDPNNIQQHKETPNINLPDTYMGGSYCMDYYEYIKNNTKRYKNTGTLNVELYPVFSYNDLDKMKETKPDKILVKEDRDEIYQIYMKNYLLEINKKDDNIANFYLWMIENKCYLMDIFIKKMDRLYKGQPNPFTQSVYILDAMCFLYNRHYISSYNRYIKINFNEEYRLLTLPKNSYRIIR</sequence>
<accession>A0A6C0E002</accession>
<evidence type="ECO:0008006" key="2">
    <source>
        <dbReference type="Google" id="ProtNLM"/>
    </source>
</evidence>
<reference evidence="1" key="1">
    <citation type="journal article" date="2020" name="Nature">
        <title>Giant virus diversity and host interactions through global metagenomics.</title>
        <authorList>
            <person name="Schulz F."/>
            <person name="Roux S."/>
            <person name="Paez-Espino D."/>
            <person name="Jungbluth S."/>
            <person name="Walsh D.A."/>
            <person name="Denef V.J."/>
            <person name="McMahon K.D."/>
            <person name="Konstantinidis K.T."/>
            <person name="Eloe-Fadrosh E.A."/>
            <person name="Kyrpides N.C."/>
            <person name="Woyke T."/>
        </authorList>
    </citation>
    <scope>NUCLEOTIDE SEQUENCE</scope>
    <source>
        <strain evidence="1">GVMAG-M-3300023179-103</strain>
    </source>
</reference>
<dbReference type="Gene3D" id="3.90.176.10">
    <property type="entry name" value="Toxin ADP-ribosyltransferase, Chain A, domain 1"/>
    <property type="match status" value="1"/>
</dbReference>
<evidence type="ECO:0000313" key="1">
    <source>
        <dbReference type="EMBL" id="QHT21941.1"/>
    </source>
</evidence>
<dbReference type="PROSITE" id="PS51996">
    <property type="entry name" value="TR_MART"/>
    <property type="match status" value="1"/>
</dbReference>
<name>A0A6C0E002_9ZZZZ</name>
<organism evidence="1">
    <name type="scientific">viral metagenome</name>
    <dbReference type="NCBI Taxonomy" id="1070528"/>
    <lineage>
        <taxon>unclassified sequences</taxon>
        <taxon>metagenomes</taxon>
        <taxon>organismal metagenomes</taxon>
    </lineage>
</organism>
<protein>
    <recommendedName>
        <fullName evidence="2">ADP ribosyltransferase domain-containing protein</fullName>
    </recommendedName>
</protein>
<dbReference type="SUPFAM" id="SSF56399">
    <property type="entry name" value="ADP-ribosylation"/>
    <property type="match status" value="1"/>
</dbReference>
<dbReference type="EMBL" id="MN739698">
    <property type="protein sequence ID" value="QHT21941.1"/>
    <property type="molecule type" value="Genomic_DNA"/>
</dbReference>
<proteinExistence type="predicted"/>